<dbReference type="PROSITE" id="PS01124">
    <property type="entry name" value="HTH_ARAC_FAMILY_2"/>
    <property type="match status" value="1"/>
</dbReference>
<dbReference type="PANTHER" id="PTHR47894:SF1">
    <property type="entry name" value="HTH-TYPE TRANSCRIPTIONAL REGULATOR VQSM"/>
    <property type="match status" value="1"/>
</dbReference>
<feature type="domain" description="HTH araC/xylS-type" evidence="4">
    <location>
        <begin position="45"/>
        <end position="143"/>
    </location>
</feature>
<protein>
    <submittedName>
        <fullName evidence="5">AraC family transcriptional regulator</fullName>
    </submittedName>
    <submittedName>
        <fullName evidence="6">Helix-turn-helix domain-containing protein</fullName>
    </submittedName>
</protein>
<reference evidence="5" key="2">
    <citation type="submission" date="2016-03" db="EMBL/GenBank/DDBJ databases">
        <authorList>
            <person name="Ploux O."/>
        </authorList>
    </citation>
    <scope>NUCLEOTIDE SEQUENCE [LARGE SCALE GENOMIC DNA]</scope>
    <source>
        <strain evidence="5">DAU221</strain>
    </source>
</reference>
<dbReference type="SMART" id="SM00342">
    <property type="entry name" value="HTH_ARAC"/>
    <property type="match status" value="1"/>
</dbReference>
<dbReference type="GO" id="GO:0000976">
    <property type="term" value="F:transcription cis-regulatory region binding"/>
    <property type="evidence" value="ECO:0007669"/>
    <property type="project" value="TreeGrafter"/>
</dbReference>
<evidence type="ECO:0000256" key="2">
    <source>
        <dbReference type="ARBA" id="ARBA00023125"/>
    </source>
</evidence>
<evidence type="ECO:0000313" key="6">
    <source>
        <dbReference type="EMBL" id="MCX2800587.1"/>
    </source>
</evidence>
<dbReference type="OrthoDB" id="5582699at2"/>
<dbReference type="GO" id="GO:0003700">
    <property type="term" value="F:DNA-binding transcription factor activity"/>
    <property type="evidence" value="ECO:0007669"/>
    <property type="project" value="InterPro"/>
</dbReference>
<keyword evidence="3" id="KW-0804">Transcription</keyword>
<reference evidence="6" key="3">
    <citation type="submission" date="2022-11" db="EMBL/GenBank/DDBJ databases">
        <title>Chitin-degrading and fungicidal potential of chitinolytic bacterial strains from marine environment of the Pacific Ocean regions.</title>
        <authorList>
            <person name="Pentekhina I."/>
            <person name="Nedashkovskaya O."/>
            <person name="Seitkalieva A."/>
            <person name="Podvolotskaya A."/>
            <person name="Tekutyeva L."/>
            <person name="Balabanova L."/>
        </authorList>
    </citation>
    <scope>NUCLEOTIDE SEQUENCE</scope>
    <source>
        <strain evidence="6">KMM 6838</strain>
    </source>
</reference>
<evidence type="ECO:0000313" key="5">
    <source>
        <dbReference type="EMBL" id="AMX02506.1"/>
    </source>
</evidence>
<accession>A0A143HLY9</accession>
<dbReference type="GO" id="GO:0005829">
    <property type="term" value="C:cytosol"/>
    <property type="evidence" value="ECO:0007669"/>
    <property type="project" value="TreeGrafter"/>
</dbReference>
<organism evidence="5 7">
    <name type="scientific">Microbulbifer thermotolerans</name>
    <dbReference type="NCBI Taxonomy" id="252514"/>
    <lineage>
        <taxon>Bacteria</taxon>
        <taxon>Pseudomonadati</taxon>
        <taxon>Pseudomonadota</taxon>
        <taxon>Gammaproteobacteria</taxon>
        <taxon>Cellvibrionales</taxon>
        <taxon>Microbulbiferaceae</taxon>
        <taxon>Microbulbifer</taxon>
    </lineage>
</organism>
<dbReference type="SUPFAM" id="SSF46689">
    <property type="entry name" value="Homeodomain-like"/>
    <property type="match status" value="1"/>
</dbReference>
<dbReference type="InterPro" id="IPR009057">
    <property type="entry name" value="Homeodomain-like_sf"/>
</dbReference>
<dbReference type="EMBL" id="JAPHQB010000002">
    <property type="protein sequence ID" value="MCX2800587.1"/>
    <property type="molecule type" value="Genomic_DNA"/>
</dbReference>
<keyword evidence="1" id="KW-0805">Transcription regulation</keyword>
<dbReference type="Proteomes" id="UP000076077">
    <property type="component" value="Chromosome"/>
</dbReference>
<evidence type="ECO:0000313" key="7">
    <source>
        <dbReference type="Proteomes" id="UP000076077"/>
    </source>
</evidence>
<dbReference type="RefSeq" id="WP_067153192.1">
    <property type="nucleotide sequence ID" value="NZ_CP014864.1"/>
</dbReference>
<dbReference type="AlphaFoldDB" id="A0A143HLY9"/>
<dbReference type="Proteomes" id="UP001209730">
    <property type="component" value="Unassembled WGS sequence"/>
</dbReference>
<sequence>MNHIQPDQASLAEDKSLQQARISGDPNILDQLLAPPEATSFGIAARVIDVLEQRIGKASLAIRPVASDLSMSTRTLQRRLQEHNLSFASLRDHVRFRHAVHFLKDTALSVDGISRILDFSDRTSFTSAFKRWTGMSPTGYRRQVRQRF</sequence>
<dbReference type="PANTHER" id="PTHR47894">
    <property type="entry name" value="HTH-TYPE TRANSCRIPTIONAL REGULATOR GADX"/>
    <property type="match status" value="1"/>
</dbReference>
<keyword evidence="2" id="KW-0238">DNA-binding</keyword>
<dbReference type="EMBL" id="CP014864">
    <property type="protein sequence ID" value="AMX02506.1"/>
    <property type="molecule type" value="Genomic_DNA"/>
</dbReference>
<dbReference type="InterPro" id="IPR018060">
    <property type="entry name" value="HTH_AraC"/>
</dbReference>
<reference evidence="7" key="1">
    <citation type="submission" date="2016-03" db="EMBL/GenBank/DDBJ databases">
        <authorList>
            <person name="Lee Y.-S."/>
            <person name="Choi Y.-L."/>
        </authorList>
    </citation>
    <scope>NUCLEOTIDE SEQUENCE [LARGE SCALE GENOMIC DNA]</scope>
    <source>
        <strain evidence="7">DAU221</strain>
    </source>
</reference>
<name>A0A143HLY9_MICTH</name>
<gene>
    <name evidence="5" type="ORF">A3224_07835</name>
    <name evidence="6" type="ORF">OQJ68_02170</name>
</gene>
<dbReference type="Pfam" id="PF12833">
    <property type="entry name" value="HTH_18"/>
    <property type="match status" value="1"/>
</dbReference>
<evidence type="ECO:0000256" key="1">
    <source>
        <dbReference type="ARBA" id="ARBA00023015"/>
    </source>
</evidence>
<dbReference type="GeneID" id="76607955"/>
<proteinExistence type="predicted"/>
<dbReference type="Gene3D" id="1.10.10.60">
    <property type="entry name" value="Homeodomain-like"/>
    <property type="match status" value="1"/>
</dbReference>
<evidence type="ECO:0000256" key="3">
    <source>
        <dbReference type="ARBA" id="ARBA00023163"/>
    </source>
</evidence>
<keyword evidence="7" id="KW-1185">Reference proteome</keyword>
<evidence type="ECO:0000259" key="4">
    <source>
        <dbReference type="PROSITE" id="PS01124"/>
    </source>
</evidence>
<dbReference type="KEGG" id="mthd:A3224_07835"/>